<dbReference type="Proteomes" id="UP000199118">
    <property type="component" value="Unassembled WGS sequence"/>
</dbReference>
<evidence type="ECO:0000313" key="3">
    <source>
        <dbReference type="EMBL" id="SDW27579.1"/>
    </source>
</evidence>
<dbReference type="PANTHER" id="PTHR34408">
    <property type="entry name" value="FAMILY PROTEIN, PUTATIVE-RELATED"/>
    <property type="match status" value="1"/>
</dbReference>
<reference evidence="3 4" key="1">
    <citation type="submission" date="2016-10" db="EMBL/GenBank/DDBJ databases">
        <authorList>
            <person name="de Groot N.N."/>
        </authorList>
    </citation>
    <scope>NUCLEOTIDE SEQUENCE [LARGE SCALE GENOMIC DNA]</scope>
    <source>
        <strain evidence="3 4">DSM 17890</strain>
    </source>
</reference>
<keyword evidence="4" id="KW-1185">Reference proteome</keyword>
<dbReference type="EMBL" id="FNMZ01000001">
    <property type="protein sequence ID" value="SDW27579.1"/>
    <property type="molecule type" value="Genomic_DNA"/>
</dbReference>
<dbReference type="Gene3D" id="1.10.530.10">
    <property type="match status" value="1"/>
</dbReference>
<dbReference type="AlphaFoldDB" id="A0A1H2S9B5"/>
<feature type="transmembrane region" description="Helical" evidence="1">
    <location>
        <begin position="14"/>
        <end position="34"/>
    </location>
</feature>
<dbReference type="InterPro" id="IPR052354">
    <property type="entry name" value="Cell_Wall_Dynamics_Protein"/>
</dbReference>
<accession>A0A1H2S9B5</accession>
<evidence type="ECO:0000313" key="4">
    <source>
        <dbReference type="Proteomes" id="UP000199118"/>
    </source>
</evidence>
<proteinExistence type="predicted"/>
<dbReference type="InterPro" id="IPR000726">
    <property type="entry name" value="Glyco_hydro_19_cat"/>
</dbReference>
<dbReference type="OrthoDB" id="3078754at2"/>
<evidence type="ECO:0000256" key="1">
    <source>
        <dbReference type="SAM" id="Phobius"/>
    </source>
</evidence>
<gene>
    <name evidence="3" type="ORF">SAMN05444336_101573</name>
</gene>
<keyword evidence="1" id="KW-0812">Transmembrane</keyword>
<keyword evidence="1" id="KW-0472">Membrane</keyword>
<sequence>MCRDTAEDGLSLRLFNAIGAPALAAAATLAAAYFTGHLDLRKAETEQSGSINLEKLKYSNTLIDRALEADSLDARARSLLFYADVGLLDGLNISQVRAYAQREIDRIENGDLSAPSFLPEPATLANRVRIDAAFIDAFAPDAREDARAALLGIGGFILAGFGITDTPLRLAHFMAQVAHETSRFRIMAERASGDAYEGRTDLGNTEPGDGRRYKGRGFIQIVGRANYARITEQTGVDVLSNPDAASEPNIALLVAAAYWANREVNAAADADDLSRVTKLITGGLTGLEDRRAKLTEAKALLGL</sequence>
<dbReference type="InterPro" id="IPR023346">
    <property type="entry name" value="Lysozyme-like_dom_sf"/>
</dbReference>
<dbReference type="SUPFAM" id="SSF53955">
    <property type="entry name" value="Lysozyme-like"/>
    <property type="match status" value="1"/>
</dbReference>
<organism evidence="3 4">
    <name type="scientific">Albimonas donghaensis</name>
    <dbReference type="NCBI Taxonomy" id="356660"/>
    <lineage>
        <taxon>Bacteria</taxon>
        <taxon>Pseudomonadati</taxon>
        <taxon>Pseudomonadota</taxon>
        <taxon>Alphaproteobacteria</taxon>
        <taxon>Rhodobacterales</taxon>
        <taxon>Paracoccaceae</taxon>
        <taxon>Albimonas</taxon>
    </lineage>
</organism>
<dbReference type="RefSeq" id="WP_092679604.1">
    <property type="nucleotide sequence ID" value="NZ_FNMZ01000001.1"/>
</dbReference>
<evidence type="ECO:0000259" key="2">
    <source>
        <dbReference type="Pfam" id="PF00182"/>
    </source>
</evidence>
<keyword evidence="1" id="KW-1133">Transmembrane helix</keyword>
<dbReference type="GO" id="GO:0006032">
    <property type="term" value="P:chitin catabolic process"/>
    <property type="evidence" value="ECO:0007669"/>
    <property type="project" value="InterPro"/>
</dbReference>
<dbReference type="Pfam" id="PF00182">
    <property type="entry name" value="Glyco_hydro_19"/>
    <property type="match status" value="1"/>
</dbReference>
<dbReference type="GO" id="GO:0004568">
    <property type="term" value="F:chitinase activity"/>
    <property type="evidence" value="ECO:0007669"/>
    <property type="project" value="InterPro"/>
</dbReference>
<protein>
    <submittedName>
        <fullName evidence="3">Predicted chitinase</fullName>
    </submittedName>
</protein>
<name>A0A1H2S9B5_9RHOB</name>
<feature type="domain" description="Glycoside hydrolase family 19 catalytic" evidence="2">
    <location>
        <begin position="171"/>
        <end position="263"/>
    </location>
</feature>
<dbReference type="PANTHER" id="PTHR34408:SF1">
    <property type="entry name" value="GLYCOSYL HYDROLASE FAMILY 19 DOMAIN-CONTAINING PROTEIN HI_1415"/>
    <property type="match status" value="1"/>
</dbReference>
<dbReference type="STRING" id="356660.SAMN05444336_101573"/>
<dbReference type="GO" id="GO:0016998">
    <property type="term" value="P:cell wall macromolecule catabolic process"/>
    <property type="evidence" value="ECO:0007669"/>
    <property type="project" value="InterPro"/>
</dbReference>